<feature type="domain" description="EAL" evidence="3">
    <location>
        <begin position="587"/>
        <end position="841"/>
    </location>
</feature>
<evidence type="ECO:0000313" key="6">
    <source>
        <dbReference type="Proteomes" id="UP001172142"/>
    </source>
</evidence>
<accession>A0ABT8NE74</accession>
<dbReference type="PANTHER" id="PTHR44757:SF2">
    <property type="entry name" value="BIOFILM ARCHITECTURE MAINTENANCE PROTEIN MBAA"/>
    <property type="match status" value="1"/>
</dbReference>
<evidence type="ECO:0000259" key="2">
    <source>
        <dbReference type="PROSITE" id="PS50113"/>
    </source>
</evidence>
<dbReference type="CDD" id="cd01948">
    <property type="entry name" value="EAL"/>
    <property type="match status" value="1"/>
</dbReference>
<dbReference type="Gene3D" id="3.30.450.20">
    <property type="entry name" value="PAS domain"/>
    <property type="match status" value="2"/>
</dbReference>
<dbReference type="NCBIfam" id="TIGR00229">
    <property type="entry name" value="sensory_box"/>
    <property type="match status" value="2"/>
</dbReference>
<evidence type="ECO:0000259" key="4">
    <source>
        <dbReference type="PROSITE" id="PS50887"/>
    </source>
</evidence>
<dbReference type="InterPro" id="IPR013656">
    <property type="entry name" value="PAS_4"/>
</dbReference>
<dbReference type="Pfam" id="PF00990">
    <property type="entry name" value="GGDEF"/>
    <property type="match status" value="1"/>
</dbReference>
<evidence type="ECO:0000313" key="5">
    <source>
        <dbReference type="EMBL" id="MDN7246194.1"/>
    </source>
</evidence>
<dbReference type="SMART" id="SM00065">
    <property type="entry name" value="GAF"/>
    <property type="match status" value="1"/>
</dbReference>
<protein>
    <submittedName>
        <fullName evidence="5">EAL domain-containing protein</fullName>
    </submittedName>
</protein>
<dbReference type="InterPro" id="IPR043128">
    <property type="entry name" value="Rev_trsase/Diguanyl_cyclase"/>
</dbReference>
<dbReference type="PROSITE" id="PS50112">
    <property type="entry name" value="PAS"/>
    <property type="match status" value="2"/>
</dbReference>
<dbReference type="SMART" id="SM00052">
    <property type="entry name" value="EAL"/>
    <property type="match status" value="1"/>
</dbReference>
<dbReference type="SMART" id="SM00086">
    <property type="entry name" value="PAC"/>
    <property type="match status" value="1"/>
</dbReference>
<proteinExistence type="predicted"/>
<dbReference type="InterPro" id="IPR000700">
    <property type="entry name" value="PAS-assoc_C"/>
</dbReference>
<dbReference type="InterPro" id="IPR029016">
    <property type="entry name" value="GAF-like_dom_sf"/>
</dbReference>
<feature type="domain" description="PAC" evidence="2">
    <location>
        <begin position="201"/>
        <end position="252"/>
    </location>
</feature>
<dbReference type="Gene3D" id="3.20.20.450">
    <property type="entry name" value="EAL domain"/>
    <property type="match status" value="1"/>
</dbReference>
<feature type="domain" description="GGDEF" evidence="4">
    <location>
        <begin position="445"/>
        <end position="578"/>
    </location>
</feature>
<dbReference type="PROSITE" id="PS50887">
    <property type="entry name" value="GGDEF"/>
    <property type="match status" value="1"/>
</dbReference>
<dbReference type="InterPro" id="IPR001610">
    <property type="entry name" value="PAC"/>
</dbReference>
<dbReference type="Pfam" id="PF00563">
    <property type="entry name" value="EAL"/>
    <property type="match status" value="1"/>
</dbReference>
<organism evidence="5 6">
    <name type="scientific">Planococcus shenhongbingii</name>
    <dbReference type="NCBI Taxonomy" id="3058398"/>
    <lineage>
        <taxon>Bacteria</taxon>
        <taxon>Bacillati</taxon>
        <taxon>Bacillota</taxon>
        <taxon>Bacilli</taxon>
        <taxon>Bacillales</taxon>
        <taxon>Caryophanaceae</taxon>
        <taxon>Planococcus</taxon>
    </lineage>
</organism>
<dbReference type="InterPro" id="IPR035965">
    <property type="entry name" value="PAS-like_dom_sf"/>
</dbReference>
<dbReference type="Gene3D" id="3.30.450.40">
    <property type="match status" value="1"/>
</dbReference>
<dbReference type="CDD" id="cd01949">
    <property type="entry name" value="GGDEF"/>
    <property type="match status" value="1"/>
</dbReference>
<dbReference type="PANTHER" id="PTHR44757">
    <property type="entry name" value="DIGUANYLATE CYCLASE DGCP"/>
    <property type="match status" value="1"/>
</dbReference>
<gene>
    <name evidence="5" type="ORF">QWY13_11925</name>
</gene>
<dbReference type="PIRSF" id="PIRSF005925">
    <property type="entry name" value="Dos"/>
    <property type="match status" value="1"/>
</dbReference>
<evidence type="ECO:0000259" key="1">
    <source>
        <dbReference type="PROSITE" id="PS50112"/>
    </source>
</evidence>
<dbReference type="Pfam" id="PF08448">
    <property type="entry name" value="PAS_4"/>
    <property type="match status" value="2"/>
</dbReference>
<dbReference type="SUPFAM" id="SSF55781">
    <property type="entry name" value="GAF domain-like"/>
    <property type="match status" value="1"/>
</dbReference>
<feature type="domain" description="PAS" evidence="1">
    <location>
        <begin position="129"/>
        <end position="199"/>
    </location>
</feature>
<dbReference type="InterPro" id="IPR000014">
    <property type="entry name" value="PAS"/>
</dbReference>
<dbReference type="InterPro" id="IPR001633">
    <property type="entry name" value="EAL_dom"/>
</dbReference>
<dbReference type="Proteomes" id="UP001172142">
    <property type="component" value="Unassembled WGS sequence"/>
</dbReference>
<keyword evidence="6" id="KW-1185">Reference proteome</keyword>
<dbReference type="SUPFAM" id="SSF55073">
    <property type="entry name" value="Nucleotide cyclase"/>
    <property type="match status" value="1"/>
</dbReference>
<dbReference type="InterPro" id="IPR035919">
    <property type="entry name" value="EAL_sf"/>
</dbReference>
<name>A0ABT8NE74_9BACL</name>
<dbReference type="CDD" id="cd00130">
    <property type="entry name" value="PAS"/>
    <property type="match status" value="1"/>
</dbReference>
<dbReference type="InterPro" id="IPR052155">
    <property type="entry name" value="Biofilm_reg_signaling"/>
</dbReference>
<dbReference type="InterPro" id="IPR003018">
    <property type="entry name" value="GAF"/>
</dbReference>
<dbReference type="PROSITE" id="PS50113">
    <property type="entry name" value="PAC"/>
    <property type="match status" value="1"/>
</dbReference>
<sequence>MRSHKHNLPVQTIINASHDIIVLKDSESRWMEVSARTLEVFGIDRDEIIGKTDKEIGDIYPYFKEHLSRFFESDRRSWQSGTQIQTAETITIDGIERIYDVVKIPIYNSEGSLDALVVMGRDVTGILEHEQMYRSLFRDHPDGIYSLDKEDNILDVNKESEIISGYSREELIGMNFRSVLAPESLDEAGRHFEKVLQGTSQWYESKLLCKDGETRDVQITTLPTKLNGKIIGIHGMVKDVTEKNQLEQLKNEQTVILAKIAVGDPLEEIMRYIIEAVEKISKGICSVMFYEKEHNWLRFGYGPKLPEQFIKVIDKFPVGKHLASCGHASYTKKVAIVTDIEKAVSWSPWSQETLRHGFRACWSMPILSTNDALLGTFGIYYNEVREPVEIEIDMLRTFGYLSGLAIERSRHEKEIQFMAKHDALTNLPNLRYFKEVFSNKIRQTDDLAVMFIDLDQFKSLNDTFGHNFGDMLLQEIAKRIEKVIGKENFIARMGGDEFILLLQEVTDEQKMRLVADQILKETEKPLMIEGQEFHVTASIGVSLFGKHGKTIGELMKNADVAMYKAKETGGNAGKVYEATMDDKAYELYMLRGEFRKALELQQFELHYQPKINLKKKRITGMEALVRWNHPEKGSISPATFIPLAEESGFILELGAWVLRTACRQVKEWRAAEGPDIRVAVNVSVKQFIKQDVAALVQLILQELELPPDCLEIEITESVLSSHESVIQEAVESLQKLGVKVSIDDFGTGYASLTYLKQFRADAIKIDQSFIRHLPQNQDDAAIVSAVITLAKALDICIVAEGVETKEQVDFLVEKECTEVQGYYFSKPLQADKMQELLKQQFASENK</sequence>
<dbReference type="InterPro" id="IPR029787">
    <property type="entry name" value="Nucleotide_cyclase"/>
</dbReference>
<feature type="domain" description="PAS" evidence="1">
    <location>
        <begin position="10"/>
        <end position="52"/>
    </location>
</feature>
<dbReference type="Pfam" id="PF13185">
    <property type="entry name" value="GAF_2"/>
    <property type="match status" value="1"/>
</dbReference>
<dbReference type="PROSITE" id="PS50883">
    <property type="entry name" value="EAL"/>
    <property type="match status" value="1"/>
</dbReference>
<dbReference type="InterPro" id="IPR012226">
    <property type="entry name" value="Diguanyl_cyclase/Pdiesterase"/>
</dbReference>
<evidence type="ECO:0000259" key="3">
    <source>
        <dbReference type="PROSITE" id="PS50883"/>
    </source>
</evidence>
<dbReference type="SUPFAM" id="SSF55785">
    <property type="entry name" value="PYP-like sensor domain (PAS domain)"/>
    <property type="match status" value="2"/>
</dbReference>
<dbReference type="EMBL" id="JAUJWU010000003">
    <property type="protein sequence ID" value="MDN7246194.1"/>
    <property type="molecule type" value="Genomic_DNA"/>
</dbReference>
<comment type="caution">
    <text evidence="5">The sequence shown here is derived from an EMBL/GenBank/DDBJ whole genome shotgun (WGS) entry which is preliminary data.</text>
</comment>
<dbReference type="SMART" id="SM00091">
    <property type="entry name" value="PAS"/>
    <property type="match status" value="2"/>
</dbReference>
<dbReference type="InterPro" id="IPR000160">
    <property type="entry name" value="GGDEF_dom"/>
</dbReference>
<reference evidence="5 6" key="1">
    <citation type="submission" date="2023-07" db="EMBL/GenBank/DDBJ databases">
        <title>Novel species in genus Planococcus.</title>
        <authorList>
            <person name="Ning S."/>
        </authorList>
    </citation>
    <scope>NUCLEOTIDE SEQUENCE [LARGE SCALE GENOMIC DNA]</scope>
    <source>
        <strain evidence="5 6">N017</strain>
    </source>
</reference>
<dbReference type="RefSeq" id="WP_301856782.1">
    <property type="nucleotide sequence ID" value="NZ_JAUJWU010000003.1"/>
</dbReference>
<dbReference type="NCBIfam" id="TIGR00254">
    <property type="entry name" value="GGDEF"/>
    <property type="match status" value="1"/>
</dbReference>
<dbReference type="SUPFAM" id="SSF141868">
    <property type="entry name" value="EAL domain-like"/>
    <property type="match status" value="1"/>
</dbReference>
<dbReference type="SMART" id="SM00267">
    <property type="entry name" value="GGDEF"/>
    <property type="match status" value="1"/>
</dbReference>
<dbReference type="Gene3D" id="3.30.70.270">
    <property type="match status" value="1"/>
</dbReference>